<evidence type="ECO:0000256" key="6">
    <source>
        <dbReference type="ARBA" id="ARBA00023136"/>
    </source>
</evidence>
<dbReference type="InterPro" id="IPR002142">
    <property type="entry name" value="Peptidase_S49"/>
</dbReference>
<dbReference type="InterPro" id="IPR004634">
    <property type="entry name" value="Pept_S49_pIV"/>
</dbReference>
<keyword evidence="4" id="KW-0378">Hydrolase</keyword>
<dbReference type="GO" id="GO:0006465">
    <property type="term" value="P:signal peptide processing"/>
    <property type="evidence" value="ECO:0007669"/>
    <property type="project" value="InterPro"/>
</dbReference>
<comment type="subcellular location">
    <subcellularLocation>
        <location evidence="1">Membrane</location>
    </subcellularLocation>
</comment>
<feature type="active site" description="Proton donor/acceptor" evidence="7">
    <location>
        <position position="208"/>
    </location>
</feature>
<evidence type="ECO:0000256" key="2">
    <source>
        <dbReference type="ARBA" id="ARBA00008683"/>
    </source>
</evidence>
<dbReference type="Gene3D" id="3.90.226.10">
    <property type="entry name" value="2-enoyl-CoA Hydratase, Chain A, domain 1"/>
    <property type="match status" value="3"/>
</dbReference>
<keyword evidence="8" id="KW-0812">Transmembrane</keyword>
<keyword evidence="8" id="KW-1133">Transmembrane helix</keyword>
<dbReference type="PANTHER" id="PTHR33209">
    <property type="entry name" value="PROTEASE 4"/>
    <property type="match status" value="1"/>
</dbReference>
<evidence type="ECO:0000256" key="3">
    <source>
        <dbReference type="ARBA" id="ARBA00022670"/>
    </source>
</evidence>
<protein>
    <submittedName>
        <fullName evidence="10">Signal peptide peptidase SppA</fullName>
    </submittedName>
</protein>
<dbReference type="RefSeq" id="WP_207323901.1">
    <property type="nucleotide sequence ID" value="NZ_CP071504.1"/>
</dbReference>
<reference evidence="10 11" key="1">
    <citation type="submission" date="2021-03" db="EMBL/GenBank/DDBJ databases">
        <title>Novel species identification of genus Shewanella.</title>
        <authorList>
            <person name="Liu G."/>
            <person name="Zhang Q."/>
        </authorList>
    </citation>
    <scope>NUCLEOTIDE SEQUENCE [LARGE SCALE GENOMIC DNA]</scope>
    <source>
        <strain evidence="10 11">FJAT-53726</strain>
    </source>
</reference>
<dbReference type="SUPFAM" id="SSF52096">
    <property type="entry name" value="ClpP/crotonase"/>
    <property type="match status" value="2"/>
</dbReference>
<evidence type="ECO:0000256" key="4">
    <source>
        <dbReference type="ARBA" id="ARBA00022801"/>
    </source>
</evidence>
<dbReference type="GO" id="GO:0008236">
    <property type="term" value="F:serine-type peptidase activity"/>
    <property type="evidence" value="ECO:0007669"/>
    <property type="project" value="UniProtKB-KW"/>
</dbReference>
<dbReference type="InterPro" id="IPR029045">
    <property type="entry name" value="ClpP/crotonase-like_dom_sf"/>
</dbReference>
<feature type="domain" description="Peptidase S49" evidence="9">
    <location>
        <begin position="140"/>
        <end position="286"/>
    </location>
</feature>
<comment type="similarity">
    <text evidence="2">Belongs to the peptidase S49 family.</text>
</comment>
<dbReference type="Pfam" id="PF01343">
    <property type="entry name" value="Peptidase_S49"/>
    <property type="match status" value="2"/>
</dbReference>
<feature type="transmembrane region" description="Helical" evidence="8">
    <location>
        <begin position="25"/>
        <end position="46"/>
    </location>
</feature>
<keyword evidence="3" id="KW-0645">Protease</keyword>
<dbReference type="KEGG" id="scyp:JYB88_09060"/>
<proteinExistence type="inferred from homology"/>
<dbReference type="CDD" id="cd07023">
    <property type="entry name" value="S49_Sppa_N_C"/>
    <property type="match status" value="1"/>
</dbReference>
<dbReference type="NCBIfam" id="TIGR00705">
    <property type="entry name" value="SppA_67K"/>
    <property type="match status" value="1"/>
</dbReference>
<dbReference type="CDD" id="cd07018">
    <property type="entry name" value="S49_SppA_67K_type"/>
    <property type="match status" value="1"/>
</dbReference>
<evidence type="ECO:0000259" key="9">
    <source>
        <dbReference type="Pfam" id="PF01343"/>
    </source>
</evidence>
<dbReference type="AlphaFoldDB" id="A0A974XHF1"/>
<dbReference type="InterPro" id="IPR004635">
    <property type="entry name" value="Pept_S49_SppA"/>
</dbReference>
<dbReference type="PANTHER" id="PTHR33209:SF1">
    <property type="entry name" value="PEPTIDASE S49 DOMAIN-CONTAINING PROTEIN"/>
    <property type="match status" value="1"/>
</dbReference>
<evidence type="ECO:0000256" key="1">
    <source>
        <dbReference type="ARBA" id="ARBA00004370"/>
    </source>
</evidence>
<feature type="active site" description="Nucleophile" evidence="7">
    <location>
        <position position="412"/>
    </location>
</feature>
<feature type="domain" description="Peptidase S49" evidence="9">
    <location>
        <begin position="395"/>
        <end position="545"/>
    </location>
</feature>
<evidence type="ECO:0000313" key="11">
    <source>
        <dbReference type="Proteomes" id="UP000663281"/>
    </source>
</evidence>
<evidence type="ECO:0000313" key="10">
    <source>
        <dbReference type="EMBL" id="QSX28462.1"/>
    </source>
</evidence>
<dbReference type="EMBL" id="CP071504">
    <property type="protein sequence ID" value="QSX28462.1"/>
    <property type="molecule type" value="Genomic_DNA"/>
</dbReference>
<keyword evidence="6 8" id="KW-0472">Membrane</keyword>
<dbReference type="Gene3D" id="6.20.330.10">
    <property type="match status" value="1"/>
</dbReference>
<dbReference type="GO" id="GO:0016020">
    <property type="term" value="C:membrane"/>
    <property type="evidence" value="ECO:0007669"/>
    <property type="project" value="UniProtKB-SubCell"/>
</dbReference>
<evidence type="ECO:0000256" key="7">
    <source>
        <dbReference type="PIRSR" id="PIRSR001217-1"/>
    </source>
</evidence>
<sequence>MARKPLTTRNTLALIWNTINFVRKLIINLVFFPVFLLLFIGVIIAFSSSEETRVEPGSALVLDLNGTLVDQARPVDPIESLLMQNKRDREDAEVLLSELLYVIENASHDDRISTIVLDLANLHGGGISKLEAVGTALNKFKEAGKSVVAIGDWYGQGEYLLASYADTIYLNPQGMVSLDGFASYRMFFKSALEKLKIKTHVFRVGTYKSAVEPFIRDDMSKEAKEASGALLGDIWQSFADTVSHNRGIPAENLVLDGDTYLAKLEAAEGDSAKLALDMGWVDALASAEEFRVAMVDKVGKAKEGNGFLAIHYDEYAKLVAPSPSFAPMDSVAIVVAKGTILNGYQAPGDIGGESTSELLRKARFNKHVKALVLRVDSPGGSAFASEQIRQELLALQAAGKPVVVSMGSMAASGGYWISASADYIYATPTTLTGSIGIFGMITTFEDSLASLGIHTDGVATSEWAGMSATRTLSPKLEAVIQRHIERGYHEFISLVAKERNMTLEQVDSIAQGRVWSGKKALELGLVDAMGDMDDAIAKAAELASLDTFDTELIEQELTPEQKFIQEMFAQVAGWMPISVRQSTPLEQMLGQLSGAVAEIAAFDDPNHVYLYCELCSQ</sequence>
<gene>
    <name evidence="10" type="primary">sppA</name>
    <name evidence="10" type="ORF">JYB88_09060</name>
</gene>
<organism evidence="10 11">
    <name type="scientific">Shewanella cyperi</name>
    <dbReference type="NCBI Taxonomy" id="2814292"/>
    <lineage>
        <taxon>Bacteria</taxon>
        <taxon>Pseudomonadati</taxon>
        <taxon>Pseudomonadota</taxon>
        <taxon>Gammaproteobacteria</taxon>
        <taxon>Alteromonadales</taxon>
        <taxon>Shewanellaceae</taxon>
        <taxon>Shewanella</taxon>
    </lineage>
</organism>
<dbReference type="PIRSF" id="PIRSF001217">
    <property type="entry name" value="Protease_4_SppA"/>
    <property type="match status" value="1"/>
</dbReference>
<dbReference type="InterPro" id="IPR047217">
    <property type="entry name" value="S49_SppA_67K_type_N"/>
</dbReference>
<keyword evidence="5" id="KW-0720">Serine protease</keyword>
<dbReference type="Proteomes" id="UP000663281">
    <property type="component" value="Chromosome"/>
</dbReference>
<dbReference type="InterPro" id="IPR047272">
    <property type="entry name" value="S49_SppA_C"/>
</dbReference>
<dbReference type="NCBIfam" id="TIGR00706">
    <property type="entry name" value="SppA_dom"/>
    <property type="match status" value="1"/>
</dbReference>
<accession>A0A974XHF1</accession>
<keyword evidence="11" id="KW-1185">Reference proteome</keyword>
<evidence type="ECO:0000256" key="8">
    <source>
        <dbReference type="SAM" id="Phobius"/>
    </source>
</evidence>
<evidence type="ECO:0000256" key="5">
    <source>
        <dbReference type="ARBA" id="ARBA00022825"/>
    </source>
</evidence>
<name>A0A974XHF1_9GAMM</name>